<gene>
    <name evidence="1" type="ORF">CFN16_06010</name>
</gene>
<reference evidence="1 2" key="1">
    <citation type="submission" date="2017-07" db="EMBL/GenBank/DDBJ databases">
        <title>Genome sequence of Pseudomonas NEP1.</title>
        <authorList>
            <person name="Nascimento F.X."/>
        </authorList>
    </citation>
    <scope>NUCLEOTIDE SEQUENCE [LARGE SCALE GENOMIC DNA]</scope>
    <source>
        <strain evidence="1 2">NEP1</strain>
    </source>
</reference>
<name>A0A345UTA0_PSEFL</name>
<sequence>MDEIEEYLSQFTGKESPEDIERERVYLSGLSKERFEEIRAQNAFERTYESNYAQAMQQQPAQWVNLRNKTSGTYVLFQIFNRTRETFSLTSSSWANDPDRYEIPPAGYVIFTLPGNLLKRISSANAGYRSSQINHQFTYSSGNYAFNFSTAAKLTLKYEPFAFGDTTSVSRSHSIRSIGQSEIVCEYMMEQNQNKSPYSYAITIQIS</sequence>
<accession>A0A345UTA0</accession>
<proteinExistence type="predicted"/>
<dbReference type="Proteomes" id="UP000254535">
    <property type="component" value="Chromosome"/>
</dbReference>
<dbReference type="RefSeq" id="WP_115076834.1">
    <property type="nucleotide sequence ID" value="NZ_CP022313.1"/>
</dbReference>
<dbReference type="EMBL" id="CP022313">
    <property type="protein sequence ID" value="AXJ03702.1"/>
    <property type="molecule type" value="Genomic_DNA"/>
</dbReference>
<evidence type="ECO:0000313" key="1">
    <source>
        <dbReference type="EMBL" id="AXJ03702.1"/>
    </source>
</evidence>
<evidence type="ECO:0000313" key="2">
    <source>
        <dbReference type="Proteomes" id="UP000254535"/>
    </source>
</evidence>
<protein>
    <submittedName>
        <fullName evidence="1">Uncharacterized protein</fullName>
    </submittedName>
</protein>
<dbReference type="AlphaFoldDB" id="A0A345UTA0"/>
<organism evidence="1 2">
    <name type="scientific">Pseudomonas fluorescens</name>
    <dbReference type="NCBI Taxonomy" id="294"/>
    <lineage>
        <taxon>Bacteria</taxon>
        <taxon>Pseudomonadati</taxon>
        <taxon>Pseudomonadota</taxon>
        <taxon>Gammaproteobacteria</taxon>
        <taxon>Pseudomonadales</taxon>
        <taxon>Pseudomonadaceae</taxon>
        <taxon>Pseudomonas</taxon>
    </lineage>
</organism>